<dbReference type="PANTHER" id="PTHR47331">
    <property type="entry name" value="PHD-TYPE DOMAIN-CONTAINING PROTEIN"/>
    <property type="match status" value="1"/>
</dbReference>
<keyword evidence="1" id="KW-0175">Coiled coil</keyword>
<dbReference type="AlphaFoldDB" id="A0AA47MW84"/>
<keyword evidence="4" id="KW-1185">Reference proteome</keyword>
<name>A0AA47MW84_MERPO</name>
<reference evidence="3" key="1">
    <citation type="journal article" date="2023" name="Front. Mar. Sci.">
        <title>A new Merluccius polli reference genome to investigate the effects of global change in West African waters.</title>
        <authorList>
            <person name="Mateo J.L."/>
            <person name="Blanco-Fernandez C."/>
            <person name="Garcia-Vazquez E."/>
            <person name="Machado-Schiaffino G."/>
        </authorList>
    </citation>
    <scope>NUCLEOTIDE SEQUENCE</scope>
    <source>
        <strain evidence="3">C29</strain>
        <tissue evidence="3">Fin</tissue>
    </source>
</reference>
<gene>
    <name evidence="3" type="ORF">N1851_013318</name>
</gene>
<organism evidence="3 4">
    <name type="scientific">Merluccius polli</name>
    <name type="common">Benguela hake</name>
    <name type="synonym">Merluccius cadenati</name>
    <dbReference type="NCBI Taxonomy" id="89951"/>
    <lineage>
        <taxon>Eukaryota</taxon>
        <taxon>Metazoa</taxon>
        <taxon>Chordata</taxon>
        <taxon>Craniata</taxon>
        <taxon>Vertebrata</taxon>
        <taxon>Euteleostomi</taxon>
        <taxon>Actinopterygii</taxon>
        <taxon>Neopterygii</taxon>
        <taxon>Teleostei</taxon>
        <taxon>Neoteleostei</taxon>
        <taxon>Acanthomorphata</taxon>
        <taxon>Zeiogadaria</taxon>
        <taxon>Gadariae</taxon>
        <taxon>Gadiformes</taxon>
        <taxon>Gadoidei</taxon>
        <taxon>Merlucciidae</taxon>
        <taxon>Merluccius</taxon>
    </lineage>
</organism>
<evidence type="ECO:0000313" key="3">
    <source>
        <dbReference type="EMBL" id="KAK0147266.1"/>
    </source>
</evidence>
<protein>
    <submittedName>
        <fullName evidence="3">Uncharacterized protein</fullName>
    </submittedName>
</protein>
<feature type="coiled-coil region" evidence="1">
    <location>
        <begin position="203"/>
        <end position="294"/>
    </location>
</feature>
<dbReference type="EMBL" id="JAOPHQ010002323">
    <property type="protein sequence ID" value="KAK0147266.1"/>
    <property type="molecule type" value="Genomic_DNA"/>
</dbReference>
<evidence type="ECO:0000256" key="2">
    <source>
        <dbReference type="SAM" id="MobiDB-lite"/>
    </source>
</evidence>
<dbReference type="PANTHER" id="PTHR47331:SF5">
    <property type="entry name" value="RIBONUCLEASE H"/>
    <property type="match status" value="1"/>
</dbReference>
<accession>A0AA47MW84</accession>
<feature type="region of interest" description="Disordered" evidence="2">
    <location>
        <begin position="150"/>
        <end position="174"/>
    </location>
</feature>
<feature type="compositionally biased region" description="Polar residues" evidence="2">
    <location>
        <begin position="1"/>
        <end position="12"/>
    </location>
</feature>
<feature type="compositionally biased region" description="Basic and acidic residues" evidence="2">
    <location>
        <begin position="38"/>
        <end position="54"/>
    </location>
</feature>
<sequence>MAEASQTPTQVRDNVRDSEIEPAEDQAIDTEAPPEEVPQPRRGERIRNLTEKGKGMQDKKIKALEQRFYYIYQKLRSQVKYGKQSLAQNSGPFADSLLHDIIGDIRGLCADIQRVYEELRRVTTPDQDIRRRVDLCVEISSFLVAKASSRLGGKTPDGEEQDWPEAGSLWNSSTSDLGTVASILKGSSEYSNTSEHSRTSVKRQEAAANAAASQAVLEVLQEQEREQLEIQRLEAEAKKKIAAQEAAAVKRRLQQEAEEVNRRIKREEEAAEMKAKLEEEHIAIQRTVEERRRRIQHLEAVKELSRGLLTDNLLRGPTRPPPLPAFPAPQPITTSTSDSTIELVRVLAEALSANRIPVPEPSVFSGDPLKYSDWKLSFQTLIDQKNIQEKEYVSGRAKSALDGYFLLGTESAYVSAWEILEERYGNPFTVAKAYRDKLQAWPKIGTKESFELREFVDFLRSCEAAMVHIKALEILNDCNENRKILSKLPDWLSVRWNRKVIEVEEKQSKFPSFRQFVEFLIREARIACNPVTSLQSLKQGENEQPKQQRYQNVKAKTLTTSSNEETVKTCTLCKKTGHTLLKCRKFVEKPVSDRVKFVQAEKLFFGCLKPGHLSTSCNKRSVCETCNKRHPTCLHEDKFQQRAPQVKLNPNQNRSTTSQERPQAIQHGAIAVATSNRVILDEAYKATSAIIPVWISSAAQPAQEVLTYALLDSQSDTTFVLSEVADALEADKEQVKLKLSTMTSRTTLVSSQRINNLQVRGVYSNKRIYLPPTYTRDFIPANRTHIPTAKTAKAWSHLEHLQDDVAPLQDCEVGLLIGYNCSQALLPREVVSGKEHEPYAQRTDLGWSIVGHGNACVDYGDAIGISHRIVVRQVTPGVNPSISQNTQVHYVNRTKVKEITPSDILKVLESDFSEKAGEEDPVSQDDLKFLSTIRENITQKDDGHYEMPLPLRLERPKLPNNKVCATNRLNCLQKRLMKNEAYYKDYVNFMNDIISRGDAEKVPEDEIYNSPAWYIPHHGVYHPQKPGKIRVVFDCSAKFQETSLNDHLLTGPDLTNMLVGVLCRFISFT</sequence>
<feature type="compositionally biased region" description="Acidic residues" evidence="2">
    <location>
        <begin position="20"/>
        <end position="34"/>
    </location>
</feature>
<dbReference type="Proteomes" id="UP001174136">
    <property type="component" value="Unassembled WGS sequence"/>
</dbReference>
<dbReference type="InterPro" id="IPR005312">
    <property type="entry name" value="DUF1759"/>
</dbReference>
<comment type="caution">
    <text evidence="3">The sequence shown here is derived from an EMBL/GenBank/DDBJ whole genome shotgun (WGS) entry which is preliminary data.</text>
</comment>
<evidence type="ECO:0000256" key="1">
    <source>
        <dbReference type="SAM" id="Coils"/>
    </source>
</evidence>
<feature type="region of interest" description="Disordered" evidence="2">
    <location>
        <begin position="1"/>
        <end position="54"/>
    </location>
</feature>
<dbReference type="Pfam" id="PF03564">
    <property type="entry name" value="DUF1759"/>
    <property type="match status" value="1"/>
</dbReference>
<evidence type="ECO:0000313" key="4">
    <source>
        <dbReference type="Proteomes" id="UP001174136"/>
    </source>
</evidence>
<proteinExistence type="predicted"/>